<dbReference type="AlphaFoldDB" id="A0A7J6AP30"/>
<gene>
    <name evidence="10" type="ORF">AMELA_G00129690</name>
</gene>
<feature type="region of interest" description="Disordered" evidence="8">
    <location>
        <begin position="137"/>
        <end position="156"/>
    </location>
</feature>
<evidence type="ECO:0000259" key="9">
    <source>
        <dbReference type="PROSITE" id="PS50011"/>
    </source>
</evidence>
<keyword evidence="5 7" id="KW-0067">ATP-binding</keyword>
<keyword evidence="11" id="KW-1185">Reference proteome</keyword>
<reference evidence="10 11" key="1">
    <citation type="submission" date="2020-02" db="EMBL/GenBank/DDBJ databases">
        <title>A chromosome-scale genome assembly of the black bullhead catfish (Ameiurus melas).</title>
        <authorList>
            <person name="Wen M."/>
            <person name="Zham M."/>
            <person name="Cabau C."/>
            <person name="Klopp C."/>
            <person name="Donnadieu C."/>
            <person name="Roques C."/>
            <person name="Bouchez O."/>
            <person name="Lampietro C."/>
            <person name="Jouanno E."/>
            <person name="Herpin A."/>
            <person name="Louis A."/>
            <person name="Berthelot C."/>
            <person name="Parey E."/>
            <person name="Roest-Crollius H."/>
            <person name="Braasch I."/>
            <person name="Postlethwait J."/>
            <person name="Robinson-Rechavi M."/>
            <person name="Echchiki A."/>
            <person name="Begum T."/>
            <person name="Montfort J."/>
            <person name="Schartl M."/>
            <person name="Bobe J."/>
            <person name="Guiguen Y."/>
        </authorList>
    </citation>
    <scope>NUCLEOTIDE SEQUENCE [LARGE SCALE GENOMIC DNA]</scope>
    <source>
        <strain evidence="10">M_S1</strain>
        <tissue evidence="10">Blood</tissue>
    </source>
</reference>
<keyword evidence="3 7" id="KW-0547">Nucleotide-binding</keyword>
<evidence type="ECO:0000256" key="6">
    <source>
        <dbReference type="ARBA" id="ARBA00061588"/>
    </source>
</evidence>
<evidence type="ECO:0000256" key="8">
    <source>
        <dbReference type="SAM" id="MobiDB-lite"/>
    </source>
</evidence>
<dbReference type="InterPro" id="IPR050235">
    <property type="entry name" value="CK1_Ser-Thr_kinase"/>
</dbReference>
<proteinExistence type="inferred from homology"/>
<evidence type="ECO:0000313" key="11">
    <source>
        <dbReference type="Proteomes" id="UP000593565"/>
    </source>
</evidence>
<keyword evidence="4" id="KW-0418">Kinase</keyword>
<feature type="binding site" evidence="7">
    <location>
        <position position="61"/>
    </location>
    <ligand>
        <name>ATP</name>
        <dbReference type="ChEBI" id="CHEBI:30616"/>
    </ligand>
</feature>
<evidence type="ECO:0000256" key="2">
    <source>
        <dbReference type="ARBA" id="ARBA00022679"/>
    </source>
</evidence>
<evidence type="ECO:0000256" key="5">
    <source>
        <dbReference type="ARBA" id="ARBA00022840"/>
    </source>
</evidence>
<evidence type="ECO:0000256" key="3">
    <source>
        <dbReference type="ARBA" id="ARBA00022741"/>
    </source>
</evidence>
<evidence type="ECO:0000256" key="4">
    <source>
        <dbReference type="ARBA" id="ARBA00022777"/>
    </source>
</evidence>
<dbReference type="InterPro" id="IPR000719">
    <property type="entry name" value="Prot_kinase_dom"/>
</dbReference>
<sequence length="156" mass="17511">MQCVGVDCDENMNGAGEQVDILPQNCMVKERWKVLKKIGGGGFGEIYEALDLLTRESVALKVESAQQPKQVLKMEVAVLKKLQGKNPLVKFSLYGSRVQFMVMQLQSNFAMGRLPSTYRKCYMLDFGLARQYTNTTGEVRPVSRSTQPTVTQSQHD</sequence>
<feature type="domain" description="Protein kinase" evidence="9">
    <location>
        <begin position="32"/>
        <end position="156"/>
    </location>
</feature>
<dbReference type="InterPro" id="IPR017441">
    <property type="entry name" value="Protein_kinase_ATP_BS"/>
</dbReference>
<dbReference type="InterPro" id="IPR011009">
    <property type="entry name" value="Kinase-like_dom_sf"/>
</dbReference>
<dbReference type="SUPFAM" id="SSF56112">
    <property type="entry name" value="Protein kinase-like (PK-like)"/>
    <property type="match status" value="1"/>
</dbReference>
<comment type="caution">
    <text evidence="10">The sequence shown here is derived from an EMBL/GenBank/DDBJ whole genome shotgun (WGS) entry which is preliminary data.</text>
</comment>
<dbReference type="EMBL" id="JAAGNN010000010">
    <property type="protein sequence ID" value="KAF4084520.1"/>
    <property type="molecule type" value="Genomic_DNA"/>
</dbReference>
<dbReference type="PROSITE" id="PS50011">
    <property type="entry name" value="PROTEIN_KINASE_DOM"/>
    <property type="match status" value="1"/>
</dbReference>
<comment type="similarity">
    <text evidence="6">Belongs to the protein kinase superfamily. CK1 Ser/Thr protein kinase family.</text>
</comment>
<evidence type="ECO:0000256" key="7">
    <source>
        <dbReference type="PROSITE-ProRule" id="PRU10141"/>
    </source>
</evidence>
<evidence type="ECO:0000256" key="1">
    <source>
        <dbReference type="ARBA" id="ARBA00022527"/>
    </source>
</evidence>
<organism evidence="10 11">
    <name type="scientific">Ameiurus melas</name>
    <name type="common">Black bullhead</name>
    <name type="synonym">Silurus melas</name>
    <dbReference type="NCBI Taxonomy" id="219545"/>
    <lineage>
        <taxon>Eukaryota</taxon>
        <taxon>Metazoa</taxon>
        <taxon>Chordata</taxon>
        <taxon>Craniata</taxon>
        <taxon>Vertebrata</taxon>
        <taxon>Euteleostomi</taxon>
        <taxon>Actinopterygii</taxon>
        <taxon>Neopterygii</taxon>
        <taxon>Teleostei</taxon>
        <taxon>Ostariophysi</taxon>
        <taxon>Siluriformes</taxon>
        <taxon>Ictaluridae</taxon>
        <taxon>Ameiurus</taxon>
    </lineage>
</organism>
<dbReference type="GO" id="GO:0015630">
    <property type="term" value="C:microtubule cytoskeleton"/>
    <property type="evidence" value="ECO:0007669"/>
    <property type="project" value="UniProtKB-ARBA"/>
</dbReference>
<keyword evidence="1" id="KW-0723">Serine/threonine-protein kinase</keyword>
<dbReference type="GO" id="GO:0004674">
    <property type="term" value="F:protein serine/threonine kinase activity"/>
    <property type="evidence" value="ECO:0007669"/>
    <property type="project" value="UniProtKB-KW"/>
</dbReference>
<name>A0A7J6AP30_AMEME</name>
<protein>
    <recommendedName>
        <fullName evidence="9">Protein kinase domain-containing protein</fullName>
    </recommendedName>
</protein>
<accession>A0A7J6AP30</accession>
<dbReference type="Proteomes" id="UP000593565">
    <property type="component" value="Unassembled WGS sequence"/>
</dbReference>
<dbReference type="PROSITE" id="PS00107">
    <property type="entry name" value="PROTEIN_KINASE_ATP"/>
    <property type="match status" value="1"/>
</dbReference>
<dbReference type="PANTHER" id="PTHR11909">
    <property type="entry name" value="CASEIN KINASE-RELATED"/>
    <property type="match status" value="1"/>
</dbReference>
<keyword evidence="2" id="KW-0808">Transferase</keyword>
<dbReference type="GO" id="GO:0005524">
    <property type="term" value="F:ATP binding"/>
    <property type="evidence" value="ECO:0007669"/>
    <property type="project" value="UniProtKB-UniRule"/>
</dbReference>
<dbReference type="Gene3D" id="3.30.200.20">
    <property type="entry name" value="Phosphorylase Kinase, domain 1"/>
    <property type="match status" value="1"/>
</dbReference>
<evidence type="ECO:0000313" key="10">
    <source>
        <dbReference type="EMBL" id="KAF4084520.1"/>
    </source>
</evidence>
<dbReference type="FunFam" id="3.30.200.20:FF:000358">
    <property type="entry name" value="Tau tubulin kinase 2b"/>
    <property type="match status" value="1"/>
</dbReference>